<organism evidence="1">
    <name type="scientific">Arundo donax</name>
    <name type="common">Giant reed</name>
    <name type="synonym">Donax arundinaceus</name>
    <dbReference type="NCBI Taxonomy" id="35708"/>
    <lineage>
        <taxon>Eukaryota</taxon>
        <taxon>Viridiplantae</taxon>
        <taxon>Streptophyta</taxon>
        <taxon>Embryophyta</taxon>
        <taxon>Tracheophyta</taxon>
        <taxon>Spermatophyta</taxon>
        <taxon>Magnoliopsida</taxon>
        <taxon>Liliopsida</taxon>
        <taxon>Poales</taxon>
        <taxon>Poaceae</taxon>
        <taxon>PACMAD clade</taxon>
        <taxon>Arundinoideae</taxon>
        <taxon>Arundineae</taxon>
        <taxon>Arundo</taxon>
    </lineage>
</organism>
<evidence type="ECO:0000313" key="1">
    <source>
        <dbReference type="EMBL" id="JAD71550.1"/>
    </source>
</evidence>
<name>A0A0A9CDS8_ARUDO</name>
<dbReference type="EMBL" id="GBRH01226345">
    <property type="protein sequence ID" value="JAD71550.1"/>
    <property type="molecule type" value="Transcribed_RNA"/>
</dbReference>
<dbReference type="AlphaFoldDB" id="A0A0A9CDS8"/>
<reference evidence="1" key="1">
    <citation type="submission" date="2014-09" db="EMBL/GenBank/DDBJ databases">
        <authorList>
            <person name="Magalhaes I.L.F."/>
            <person name="Oliveira U."/>
            <person name="Santos F.R."/>
            <person name="Vidigal T.H.D.A."/>
            <person name="Brescovit A.D."/>
            <person name="Santos A.J."/>
        </authorList>
    </citation>
    <scope>NUCLEOTIDE SEQUENCE</scope>
    <source>
        <tissue evidence="1">Shoot tissue taken approximately 20 cm above the soil surface</tissue>
    </source>
</reference>
<proteinExistence type="predicted"/>
<reference evidence="1" key="2">
    <citation type="journal article" date="2015" name="Data Brief">
        <title>Shoot transcriptome of the giant reed, Arundo donax.</title>
        <authorList>
            <person name="Barrero R.A."/>
            <person name="Guerrero F.D."/>
            <person name="Moolhuijzen P."/>
            <person name="Goolsby J.A."/>
            <person name="Tidwell J."/>
            <person name="Bellgard S.E."/>
            <person name="Bellgard M.I."/>
        </authorList>
    </citation>
    <scope>NUCLEOTIDE SEQUENCE</scope>
    <source>
        <tissue evidence="1">Shoot tissue taken approximately 20 cm above the soil surface</tissue>
    </source>
</reference>
<sequence>MLHCLDPLMICDKCNRVMLE</sequence>
<accession>A0A0A9CDS8</accession>
<protein>
    <submittedName>
        <fullName evidence="1">Uncharacterized protein</fullName>
    </submittedName>
</protein>